<gene>
    <name evidence="8" type="ORF">C7444_105138</name>
</gene>
<dbReference type="Pfam" id="PF17188">
    <property type="entry name" value="MucB_RseB_C"/>
    <property type="match status" value="1"/>
</dbReference>
<name>A0A318H2M0_9BURK</name>
<evidence type="ECO:0000259" key="6">
    <source>
        <dbReference type="Pfam" id="PF03888"/>
    </source>
</evidence>
<dbReference type="InterPro" id="IPR005588">
    <property type="entry name" value="MucB_RseB"/>
</dbReference>
<dbReference type="InterPro" id="IPR038484">
    <property type="entry name" value="MucB/RseB_C_sf"/>
</dbReference>
<evidence type="ECO:0000256" key="5">
    <source>
        <dbReference type="SAM" id="SignalP"/>
    </source>
</evidence>
<evidence type="ECO:0000256" key="3">
    <source>
        <dbReference type="ARBA" id="ARBA00022729"/>
    </source>
</evidence>
<dbReference type="GO" id="GO:0032885">
    <property type="term" value="P:regulation of polysaccharide biosynthetic process"/>
    <property type="evidence" value="ECO:0007669"/>
    <property type="project" value="TreeGrafter"/>
</dbReference>
<sequence>MTALRSTALRQARQLACSLCCIGALLGAPAQAAPAATAPLTLGSFGPTEGSRLLRRAQEAARHRNYAGTFVINLGRSMSSSRIVHFNDGREQIERLDILDGRARRIYRHNNVVHVFWPATQIASIEPREPVGAFPTPWPADLELDTERYELVQGGSDRIAGLDALVWTFKPRDALRYAFRLWLEPQSSLLLRADVLNDRGELLESTAYSDLQASVRPQTQVLVQEMRRLTGYQVTRLQVERTDLARAGWSLRGLPAGFQLVRSVRRPIGEHHATPVAASATSAPAPESTMLQTVFSDGLTQVSVYIEPFDPLQHQRESHAAMGATYALSRRQADWWITAVGDAPALTLLKFVNAMERLKP</sequence>
<dbReference type="InterPro" id="IPR033436">
    <property type="entry name" value="MucB/RseB_C"/>
</dbReference>
<evidence type="ECO:0000259" key="7">
    <source>
        <dbReference type="Pfam" id="PF17188"/>
    </source>
</evidence>
<dbReference type="Proteomes" id="UP000247811">
    <property type="component" value="Unassembled WGS sequence"/>
</dbReference>
<dbReference type="InterPro" id="IPR033434">
    <property type="entry name" value="MucB/RseB_N"/>
</dbReference>
<protein>
    <submittedName>
        <fullName evidence="8">MucB/RseB-like sigma(E) regulatory protein</fullName>
    </submittedName>
</protein>
<feature type="chain" id="PRO_5016283639" evidence="5">
    <location>
        <begin position="33"/>
        <end position="360"/>
    </location>
</feature>
<reference evidence="8 9" key="1">
    <citation type="submission" date="2018-05" db="EMBL/GenBank/DDBJ databases">
        <title>Genomic Encyclopedia of Type Strains, Phase IV (KMG-IV): sequencing the most valuable type-strain genomes for metagenomic binning, comparative biology and taxonomic classification.</title>
        <authorList>
            <person name="Goeker M."/>
        </authorList>
    </citation>
    <scope>NUCLEOTIDE SEQUENCE [LARGE SCALE GENOMIC DNA]</scope>
    <source>
        <strain evidence="8 9">DSM 566</strain>
    </source>
</reference>
<evidence type="ECO:0000313" key="9">
    <source>
        <dbReference type="Proteomes" id="UP000247811"/>
    </source>
</evidence>
<dbReference type="Gene3D" id="3.30.200.100">
    <property type="entry name" value="MucB/RseB, C-terminal domain"/>
    <property type="match status" value="1"/>
</dbReference>
<proteinExistence type="inferred from homology"/>
<keyword evidence="9" id="KW-1185">Reference proteome</keyword>
<organism evidence="8 9">
    <name type="scientific">Sphaerotilus hippei</name>
    <dbReference type="NCBI Taxonomy" id="744406"/>
    <lineage>
        <taxon>Bacteria</taxon>
        <taxon>Pseudomonadati</taxon>
        <taxon>Pseudomonadota</taxon>
        <taxon>Betaproteobacteria</taxon>
        <taxon>Burkholderiales</taxon>
        <taxon>Sphaerotilaceae</taxon>
        <taxon>Sphaerotilus</taxon>
    </lineage>
</organism>
<evidence type="ECO:0000256" key="1">
    <source>
        <dbReference type="ARBA" id="ARBA00004418"/>
    </source>
</evidence>
<dbReference type="EMBL" id="QJJS01000005">
    <property type="protein sequence ID" value="PXW97039.1"/>
    <property type="molecule type" value="Genomic_DNA"/>
</dbReference>
<keyword evidence="4" id="KW-0574">Periplasm</keyword>
<feature type="domain" description="MucB/RseB C-terminal" evidence="7">
    <location>
        <begin position="246"/>
        <end position="355"/>
    </location>
</feature>
<dbReference type="PANTHER" id="PTHR38782:SF1">
    <property type="entry name" value="SIGMA-E FACTOR REGULATORY PROTEIN RSEB"/>
    <property type="match status" value="1"/>
</dbReference>
<evidence type="ECO:0000256" key="4">
    <source>
        <dbReference type="ARBA" id="ARBA00022764"/>
    </source>
</evidence>
<evidence type="ECO:0000313" key="8">
    <source>
        <dbReference type="EMBL" id="PXW97039.1"/>
    </source>
</evidence>
<accession>A0A318H2M0</accession>
<dbReference type="PIRSF" id="PIRSF005427">
    <property type="entry name" value="RseB"/>
    <property type="match status" value="1"/>
</dbReference>
<feature type="domain" description="MucB/RseB N-terminal" evidence="6">
    <location>
        <begin position="51"/>
        <end position="224"/>
    </location>
</feature>
<dbReference type="RefSeq" id="WP_110400186.1">
    <property type="nucleotide sequence ID" value="NZ_QJJS01000005.1"/>
</dbReference>
<keyword evidence="3 5" id="KW-0732">Signal</keyword>
<dbReference type="GO" id="GO:0045152">
    <property type="term" value="F:antisigma factor binding"/>
    <property type="evidence" value="ECO:0007669"/>
    <property type="project" value="TreeGrafter"/>
</dbReference>
<dbReference type="AlphaFoldDB" id="A0A318H2M0"/>
<dbReference type="Pfam" id="PF03888">
    <property type="entry name" value="MucB_RseB"/>
    <property type="match status" value="1"/>
</dbReference>
<dbReference type="Gene3D" id="2.50.20.10">
    <property type="entry name" value="Lipoprotein localisation LolA/LolB/LppX"/>
    <property type="match status" value="1"/>
</dbReference>
<comment type="caution">
    <text evidence="8">The sequence shown here is derived from an EMBL/GenBank/DDBJ whole genome shotgun (WGS) entry which is preliminary data.</text>
</comment>
<evidence type="ECO:0000256" key="2">
    <source>
        <dbReference type="ARBA" id="ARBA00008150"/>
    </source>
</evidence>
<comment type="similarity">
    <text evidence="2">Belongs to the RseB family.</text>
</comment>
<dbReference type="GO" id="GO:0030288">
    <property type="term" value="C:outer membrane-bounded periplasmic space"/>
    <property type="evidence" value="ECO:0007669"/>
    <property type="project" value="TreeGrafter"/>
</dbReference>
<comment type="subcellular location">
    <subcellularLocation>
        <location evidence="1">Periplasm</location>
    </subcellularLocation>
</comment>
<dbReference type="CDD" id="cd16327">
    <property type="entry name" value="RseB"/>
    <property type="match status" value="1"/>
</dbReference>
<dbReference type="PANTHER" id="PTHR38782">
    <property type="match status" value="1"/>
</dbReference>
<dbReference type="OrthoDB" id="7067274at2"/>
<feature type="signal peptide" evidence="5">
    <location>
        <begin position="1"/>
        <end position="32"/>
    </location>
</feature>